<organism evidence="2 3">
    <name type="scientific">Phytophthora lilii</name>
    <dbReference type="NCBI Taxonomy" id="2077276"/>
    <lineage>
        <taxon>Eukaryota</taxon>
        <taxon>Sar</taxon>
        <taxon>Stramenopiles</taxon>
        <taxon>Oomycota</taxon>
        <taxon>Peronosporomycetes</taxon>
        <taxon>Peronosporales</taxon>
        <taxon>Peronosporaceae</taxon>
        <taxon>Phytophthora</taxon>
    </lineage>
</organism>
<dbReference type="Pfam" id="PF13884">
    <property type="entry name" value="Peptidase_S74"/>
    <property type="match status" value="1"/>
</dbReference>
<proteinExistence type="predicted"/>
<feature type="domain" description="Peptidase S74" evidence="1">
    <location>
        <begin position="37"/>
        <end position="127"/>
    </location>
</feature>
<protein>
    <submittedName>
        <fullName evidence="2">Unnamed protein product</fullName>
    </submittedName>
</protein>
<dbReference type="EMBL" id="BSXW01000176">
    <property type="protein sequence ID" value="GMF13927.1"/>
    <property type="molecule type" value="Genomic_DNA"/>
</dbReference>
<keyword evidence="3" id="KW-1185">Reference proteome</keyword>
<evidence type="ECO:0000259" key="1">
    <source>
        <dbReference type="PROSITE" id="PS51688"/>
    </source>
</evidence>
<dbReference type="PROSITE" id="PS51688">
    <property type="entry name" value="ICA"/>
    <property type="match status" value="1"/>
</dbReference>
<accession>A0A9W6WQP1</accession>
<evidence type="ECO:0000313" key="3">
    <source>
        <dbReference type="Proteomes" id="UP001165083"/>
    </source>
</evidence>
<gene>
    <name evidence="2" type="ORF">Plil01_000435100</name>
</gene>
<dbReference type="Proteomes" id="UP001165083">
    <property type="component" value="Unassembled WGS sequence"/>
</dbReference>
<evidence type="ECO:0000313" key="2">
    <source>
        <dbReference type="EMBL" id="GMF13927.1"/>
    </source>
</evidence>
<dbReference type="AlphaFoldDB" id="A0A9W6WQP1"/>
<dbReference type="OrthoDB" id="125614at2759"/>
<sequence>MGYNSSTTFGIRFEAYDCTFTFAAYAPCYGGSYTNASDVRLKKDIIDMRYGLDTVLRMKPREFKFKYDNKPYVGFIAQEMAQCVPEVVNAPEDPEETWGIDYASLVSVLCKAIQKLMQEVDELRAIISECV</sequence>
<name>A0A9W6WQP1_9STRA</name>
<comment type="caution">
    <text evidence="2">The sequence shown here is derived from an EMBL/GenBank/DDBJ whole genome shotgun (WGS) entry which is preliminary data.</text>
</comment>
<reference evidence="2" key="1">
    <citation type="submission" date="2023-04" db="EMBL/GenBank/DDBJ databases">
        <title>Phytophthora lilii NBRC 32176.</title>
        <authorList>
            <person name="Ichikawa N."/>
            <person name="Sato H."/>
            <person name="Tonouchi N."/>
        </authorList>
    </citation>
    <scope>NUCLEOTIDE SEQUENCE</scope>
    <source>
        <strain evidence="2">NBRC 32176</strain>
    </source>
</reference>
<dbReference type="InterPro" id="IPR030392">
    <property type="entry name" value="S74_ICA"/>
</dbReference>